<dbReference type="AlphaFoldDB" id="A0AAD9KEH0"/>
<name>A0AAD9KEH0_RIDPI</name>
<protein>
    <recommendedName>
        <fullName evidence="1">DUF6729 domain-containing protein</fullName>
    </recommendedName>
</protein>
<comment type="caution">
    <text evidence="2">The sequence shown here is derived from an EMBL/GenBank/DDBJ whole genome shotgun (WGS) entry which is preliminary data.</text>
</comment>
<accession>A0AAD9KEH0</accession>
<feature type="domain" description="DUF6729" evidence="1">
    <location>
        <begin position="118"/>
        <end position="232"/>
    </location>
</feature>
<proteinExistence type="predicted"/>
<evidence type="ECO:0000313" key="2">
    <source>
        <dbReference type="EMBL" id="KAK2170209.1"/>
    </source>
</evidence>
<evidence type="ECO:0000313" key="3">
    <source>
        <dbReference type="Proteomes" id="UP001209878"/>
    </source>
</evidence>
<dbReference type="EMBL" id="JAODUO010001157">
    <property type="protein sequence ID" value="KAK2170209.1"/>
    <property type="molecule type" value="Genomic_DNA"/>
</dbReference>
<keyword evidence="3" id="KW-1185">Reference proteome</keyword>
<dbReference type="Proteomes" id="UP001209878">
    <property type="component" value="Unassembled WGS sequence"/>
</dbReference>
<dbReference type="InterPro" id="IPR046616">
    <property type="entry name" value="DUF6729"/>
</dbReference>
<sequence length="232" mass="27402">MTQPVSTDQEVQDQCQPVIERVLCARRYRDKRWYKVKWGDLLGRGQRPRRNSYWARTLEGIEKCPRHRSAATHDLFGRPLACKCSVKAQLPRRLRHLVMLRLQPLLRRHGQVRLPEGWKSTVRVLDQAWIGRALFVSGPAKGKARDVLTTNLANWWHPPRLVHTARPTLAAYFARRLFLWMLRKMWHMRVTCPNCGTDEELRSKGLYRRVRHVIDVTDVYYLAAEYMDCRSC</sequence>
<gene>
    <name evidence="2" type="ORF">NP493_1158g00049</name>
</gene>
<evidence type="ECO:0000259" key="1">
    <source>
        <dbReference type="Pfam" id="PF20499"/>
    </source>
</evidence>
<organism evidence="2 3">
    <name type="scientific">Ridgeia piscesae</name>
    <name type="common">Tubeworm</name>
    <dbReference type="NCBI Taxonomy" id="27915"/>
    <lineage>
        <taxon>Eukaryota</taxon>
        <taxon>Metazoa</taxon>
        <taxon>Spiralia</taxon>
        <taxon>Lophotrochozoa</taxon>
        <taxon>Annelida</taxon>
        <taxon>Polychaeta</taxon>
        <taxon>Sedentaria</taxon>
        <taxon>Canalipalpata</taxon>
        <taxon>Sabellida</taxon>
        <taxon>Siboglinidae</taxon>
        <taxon>Ridgeia</taxon>
    </lineage>
</organism>
<dbReference type="Pfam" id="PF20499">
    <property type="entry name" value="DUF6729"/>
    <property type="match status" value="1"/>
</dbReference>
<dbReference type="PANTHER" id="PTHR24401:SF29">
    <property type="entry name" value="SI:CH211-243P7.3-RELATED"/>
    <property type="match status" value="1"/>
</dbReference>
<dbReference type="PANTHER" id="PTHR24401">
    <property type="entry name" value="SI:CH211-243P7.3-RELATED"/>
    <property type="match status" value="1"/>
</dbReference>
<reference evidence="2" key="1">
    <citation type="journal article" date="2023" name="Mol. Biol. Evol.">
        <title>Third-Generation Sequencing Reveals the Adaptive Role of the Epigenome in Three Deep-Sea Polychaetes.</title>
        <authorList>
            <person name="Perez M."/>
            <person name="Aroh O."/>
            <person name="Sun Y."/>
            <person name="Lan Y."/>
            <person name="Juniper S.K."/>
            <person name="Young C.R."/>
            <person name="Angers B."/>
            <person name="Qian P.Y."/>
        </authorList>
    </citation>
    <scope>NUCLEOTIDE SEQUENCE</scope>
    <source>
        <strain evidence="2">R07B-5</strain>
    </source>
</reference>